<keyword evidence="4" id="KW-0378">Hydrolase</keyword>
<dbReference type="Proteomes" id="UP000288943">
    <property type="component" value="Chromosome"/>
</dbReference>
<dbReference type="KEGG" id="pchi:PC41400_05820"/>
<reference evidence="10 11" key="1">
    <citation type="submission" date="2018-01" db="EMBL/GenBank/DDBJ databases">
        <title>The whole genome sequencing and assembly of Paenibacillus chitinolyticus KCCM 41400 strain.</title>
        <authorList>
            <person name="Kim J.-Y."/>
            <person name="Park M.-K."/>
            <person name="Lee Y.-J."/>
            <person name="Yi H."/>
            <person name="Bahn Y.-S."/>
            <person name="Kim J.F."/>
            <person name="Lee D.-W."/>
        </authorList>
    </citation>
    <scope>NUCLEOTIDE SEQUENCE [LARGE SCALE GENOMIC DNA]</scope>
    <source>
        <strain evidence="10 11">KCCM 41400</strain>
    </source>
</reference>
<dbReference type="EMBL" id="JAMDMJ010000008">
    <property type="protein sequence ID" value="MCY9595431.1"/>
    <property type="molecule type" value="Genomic_DNA"/>
</dbReference>
<sequence>MSKVVHWMHRHETRMFLYVNQRFRHTILDGILGTLTHLGGATATIAVTLLLSLFGKGVWQIAGIQALAALAISHIPVAIVKKLYPRRRPYLVVPNTRTGRKPLQDHSFPSGHTTAIFSVIVPFVAHMPVLGFVLIPLALLVALSRMYLGLHYPSDCLAGAVIGSGAAAASVALWP</sequence>
<evidence type="ECO:0000313" key="12">
    <source>
        <dbReference type="Proteomes" id="UP001527202"/>
    </source>
</evidence>
<feature type="transmembrane region" description="Helical" evidence="7">
    <location>
        <begin position="61"/>
        <end position="80"/>
    </location>
</feature>
<keyword evidence="12" id="KW-1185">Reference proteome</keyword>
<keyword evidence="6 7" id="KW-0472">Membrane</keyword>
<dbReference type="EMBL" id="CP026520">
    <property type="protein sequence ID" value="QAV17205.1"/>
    <property type="molecule type" value="Genomic_DNA"/>
</dbReference>
<evidence type="ECO:0000259" key="8">
    <source>
        <dbReference type="SMART" id="SM00014"/>
    </source>
</evidence>
<evidence type="ECO:0000256" key="4">
    <source>
        <dbReference type="ARBA" id="ARBA00022801"/>
    </source>
</evidence>
<keyword evidence="5 7" id="KW-1133">Transmembrane helix</keyword>
<keyword evidence="2" id="KW-1003">Cell membrane</keyword>
<evidence type="ECO:0000256" key="7">
    <source>
        <dbReference type="SAM" id="Phobius"/>
    </source>
</evidence>
<dbReference type="OrthoDB" id="9789113at2"/>
<comment type="subcellular location">
    <subcellularLocation>
        <location evidence="1">Cell membrane</location>
        <topology evidence="1">Multi-pass membrane protein</topology>
    </subcellularLocation>
</comment>
<dbReference type="Proteomes" id="UP001527202">
    <property type="component" value="Unassembled WGS sequence"/>
</dbReference>
<evidence type="ECO:0000256" key="3">
    <source>
        <dbReference type="ARBA" id="ARBA00022692"/>
    </source>
</evidence>
<feature type="transmembrane region" description="Helical" evidence="7">
    <location>
        <begin position="31"/>
        <end position="54"/>
    </location>
</feature>
<accession>A0A410WS56</accession>
<dbReference type="InterPro" id="IPR036938">
    <property type="entry name" value="PAP2/HPO_sf"/>
</dbReference>
<dbReference type="PANTHER" id="PTHR14969">
    <property type="entry name" value="SPHINGOSINE-1-PHOSPHATE PHOSPHOHYDROLASE"/>
    <property type="match status" value="1"/>
</dbReference>
<dbReference type="GeneID" id="95374333"/>
<dbReference type="Pfam" id="PF01569">
    <property type="entry name" value="PAP2"/>
    <property type="match status" value="1"/>
</dbReference>
<evidence type="ECO:0000256" key="2">
    <source>
        <dbReference type="ARBA" id="ARBA00022475"/>
    </source>
</evidence>
<dbReference type="RefSeq" id="WP_042229787.1">
    <property type="nucleotide sequence ID" value="NZ_CP026520.1"/>
</dbReference>
<keyword evidence="3 7" id="KW-0812">Transmembrane</keyword>
<evidence type="ECO:0000256" key="6">
    <source>
        <dbReference type="ARBA" id="ARBA00023136"/>
    </source>
</evidence>
<evidence type="ECO:0000313" key="9">
    <source>
        <dbReference type="EMBL" id="MCY9595431.1"/>
    </source>
</evidence>
<dbReference type="GO" id="GO:0016787">
    <property type="term" value="F:hydrolase activity"/>
    <property type="evidence" value="ECO:0007669"/>
    <property type="project" value="UniProtKB-KW"/>
</dbReference>
<feature type="transmembrane region" description="Helical" evidence="7">
    <location>
        <begin position="115"/>
        <end position="143"/>
    </location>
</feature>
<dbReference type="Gene3D" id="1.20.144.10">
    <property type="entry name" value="Phosphatidic acid phosphatase type 2/haloperoxidase"/>
    <property type="match status" value="1"/>
</dbReference>
<feature type="domain" description="Phosphatidic acid phosphatase type 2/haloperoxidase" evidence="8">
    <location>
        <begin position="61"/>
        <end position="171"/>
    </location>
</feature>
<dbReference type="SUPFAM" id="SSF48317">
    <property type="entry name" value="Acid phosphatase/Vanadium-dependent haloperoxidase"/>
    <property type="match status" value="1"/>
</dbReference>
<dbReference type="PANTHER" id="PTHR14969:SF62">
    <property type="entry name" value="DECAPRENYLPHOSPHORYL-5-PHOSPHORIBOSE PHOSPHATASE RV3807C-RELATED"/>
    <property type="match status" value="1"/>
</dbReference>
<reference evidence="9 12" key="2">
    <citation type="submission" date="2022-05" db="EMBL/GenBank/DDBJ databases">
        <title>Genome Sequencing of Bee-Associated Microbes.</title>
        <authorList>
            <person name="Dunlap C."/>
        </authorList>
    </citation>
    <scope>NUCLEOTIDE SEQUENCE [LARGE SCALE GENOMIC DNA]</scope>
    <source>
        <strain evidence="9 12">NRRL B-23120</strain>
    </source>
</reference>
<evidence type="ECO:0000313" key="10">
    <source>
        <dbReference type="EMBL" id="QAV17205.1"/>
    </source>
</evidence>
<evidence type="ECO:0000313" key="11">
    <source>
        <dbReference type="Proteomes" id="UP000288943"/>
    </source>
</evidence>
<evidence type="ECO:0000256" key="1">
    <source>
        <dbReference type="ARBA" id="ARBA00004651"/>
    </source>
</evidence>
<evidence type="ECO:0000256" key="5">
    <source>
        <dbReference type="ARBA" id="ARBA00022989"/>
    </source>
</evidence>
<dbReference type="InterPro" id="IPR000326">
    <property type="entry name" value="PAP2/HPO"/>
</dbReference>
<proteinExistence type="predicted"/>
<dbReference type="AlphaFoldDB" id="A0A410WS56"/>
<dbReference type="SMART" id="SM00014">
    <property type="entry name" value="acidPPc"/>
    <property type="match status" value="1"/>
</dbReference>
<feature type="transmembrane region" description="Helical" evidence="7">
    <location>
        <begin position="155"/>
        <end position="174"/>
    </location>
</feature>
<gene>
    <name evidence="9" type="ORF">M5X16_06590</name>
    <name evidence="10" type="ORF">PC41400_05820</name>
</gene>
<name>A0A410WS56_9BACL</name>
<dbReference type="GO" id="GO:0005886">
    <property type="term" value="C:plasma membrane"/>
    <property type="evidence" value="ECO:0007669"/>
    <property type="project" value="UniProtKB-SubCell"/>
</dbReference>
<protein>
    <submittedName>
        <fullName evidence="10">Phosphatase PAP2 family protein</fullName>
    </submittedName>
</protein>
<organism evidence="10 11">
    <name type="scientific">Paenibacillus chitinolyticus</name>
    <dbReference type="NCBI Taxonomy" id="79263"/>
    <lineage>
        <taxon>Bacteria</taxon>
        <taxon>Bacillati</taxon>
        <taxon>Bacillota</taxon>
        <taxon>Bacilli</taxon>
        <taxon>Bacillales</taxon>
        <taxon>Paenibacillaceae</taxon>
        <taxon>Paenibacillus</taxon>
    </lineage>
</organism>